<dbReference type="PANTHER" id="PTHR38103:SF1">
    <property type="entry name" value="RECOMBINATION-ASSOCIATED PROTEIN RDGC"/>
    <property type="match status" value="1"/>
</dbReference>
<evidence type="ECO:0000313" key="7">
    <source>
        <dbReference type="EMBL" id="THJ43621.1"/>
    </source>
</evidence>
<dbReference type="PANTHER" id="PTHR38103">
    <property type="entry name" value="RECOMBINATION-ASSOCIATED PROTEIN RDGC"/>
    <property type="match status" value="1"/>
</dbReference>
<sequence length="361" mass="39488">MGMKSALISTFTLCRVSNVPPHDKLAIALSKAEFSPCLATQLGPVYGWAPALHEEADELVHYQDGCLLICLQSEKKSCPSSYLKAAEKRELAAMKEKGLEITKEAKSAVKDRVNTEAAKSAFPVSSRTLVWIDTKANLMLVGSTNEKVVKKVLDMFGVAAPSASVSFLSADERQVSNLMTEWIQYDRLPMTMSFDESNESCFRSRTGFCPQAKFKHESLRSEAVKNVLQDQEKKAVMLPLLWEEKIAFRINDKLQISAIKFDVDTKEQESDLGSTSNKTGAEADPRGPSKALLMSAANYVIFTGMMKMFLPDLIKALGSVVTEESAQERYAEQARKEAEKKSGKGKSGGAAEPAPGPATAD</sequence>
<dbReference type="GO" id="GO:0000018">
    <property type="term" value="P:regulation of DNA recombination"/>
    <property type="evidence" value="ECO:0007669"/>
    <property type="project" value="TreeGrafter"/>
</dbReference>
<comment type="similarity">
    <text evidence="2">Belongs to the RdgC family.</text>
</comment>
<organism evidence="7 8">
    <name type="scientific">Aeromonas veronii</name>
    <dbReference type="NCBI Taxonomy" id="654"/>
    <lineage>
        <taxon>Bacteria</taxon>
        <taxon>Pseudomonadati</taxon>
        <taxon>Pseudomonadota</taxon>
        <taxon>Gammaproteobacteria</taxon>
        <taxon>Aeromonadales</taxon>
        <taxon>Aeromonadaceae</taxon>
        <taxon>Aeromonas</taxon>
    </lineage>
</organism>
<name>A0A4S5CGM4_AERVE</name>
<comment type="caution">
    <text evidence="7">The sequence shown here is derived from an EMBL/GenBank/DDBJ whole genome shotgun (WGS) entry which is preliminary data.</text>
</comment>
<feature type="region of interest" description="Disordered" evidence="6">
    <location>
        <begin position="325"/>
        <end position="361"/>
    </location>
</feature>
<dbReference type="EMBL" id="SSUX01000011">
    <property type="protein sequence ID" value="THJ43621.1"/>
    <property type="molecule type" value="Genomic_DNA"/>
</dbReference>
<dbReference type="Proteomes" id="UP000309618">
    <property type="component" value="Unassembled WGS sequence"/>
</dbReference>
<dbReference type="GO" id="GO:0006310">
    <property type="term" value="P:DNA recombination"/>
    <property type="evidence" value="ECO:0007669"/>
    <property type="project" value="UniProtKB-KW"/>
</dbReference>
<evidence type="ECO:0000256" key="6">
    <source>
        <dbReference type="SAM" id="MobiDB-lite"/>
    </source>
</evidence>
<keyword evidence="4" id="KW-0963">Cytoplasm</keyword>
<dbReference type="AlphaFoldDB" id="A0A4S5CGM4"/>
<evidence type="ECO:0000256" key="1">
    <source>
        <dbReference type="ARBA" id="ARBA00004453"/>
    </source>
</evidence>
<dbReference type="Pfam" id="PF04381">
    <property type="entry name" value="RdgC"/>
    <property type="match status" value="1"/>
</dbReference>
<evidence type="ECO:0000256" key="3">
    <source>
        <dbReference type="ARBA" id="ARBA00022296"/>
    </source>
</evidence>
<dbReference type="GO" id="GO:0003690">
    <property type="term" value="F:double-stranded DNA binding"/>
    <property type="evidence" value="ECO:0007669"/>
    <property type="project" value="TreeGrafter"/>
</dbReference>
<comment type="subcellular location">
    <subcellularLocation>
        <location evidence="1">Cytoplasm</location>
        <location evidence="1">Nucleoid</location>
    </subcellularLocation>
</comment>
<reference evidence="7 8" key="1">
    <citation type="submission" date="2019-04" db="EMBL/GenBank/DDBJ databases">
        <title>Comparative genomics of Aeromonas veronii strains pathogenic to fish.</title>
        <authorList>
            <person name="Cascarano M.C."/>
            <person name="Smyrli M."/>
            <person name="Katharios P."/>
        </authorList>
    </citation>
    <scope>NUCLEOTIDE SEQUENCE [LARGE SCALE GENOMIC DNA]</scope>
    <source>
        <strain evidence="7 8">XU1</strain>
    </source>
</reference>
<evidence type="ECO:0000313" key="8">
    <source>
        <dbReference type="Proteomes" id="UP000309618"/>
    </source>
</evidence>
<accession>A0A4S5CGM4</accession>
<gene>
    <name evidence="7" type="ORF">E8Q35_15045</name>
</gene>
<dbReference type="GO" id="GO:0043590">
    <property type="term" value="C:bacterial nucleoid"/>
    <property type="evidence" value="ECO:0007669"/>
    <property type="project" value="TreeGrafter"/>
</dbReference>
<evidence type="ECO:0000256" key="5">
    <source>
        <dbReference type="ARBA" id="ARBA00023172"/>
    </source>
</evidence>
<feature type="region of interest" description="Disordered" evidence="6">
    <location>
        <begin position="267"/>
        <end position="288"/>
    </location>
</feature>
<keyword evidence="5" id="KW-0233">DNA recombination</keyword>
<protein>
    <recommendedName>
        <fullName evidence="3">Recombination-associated protein RdgC</fullName>
    </recommendedName>
</protein>
<evidence type="ECO:0000256" key="4">
    <source>
        <dbReference type="ARBA" id="ARBA00022490"/>
    </source>
</evidence>
<evidence type="ECO:0000256" key="2">
    <source>
        <dbReference type="ARBA" id="ARBA00008657"/>
    </source>
</evidence>
<proteinExistence type="inferred from homology"/>
<feature type="compositionally biased region" description="Basic and acidic residues" evidence="6">
    <location>
        <begin position="326"/>
        <end position="342"/>
    </location>
</feature>
<dbReference type="InterPro" id="IPR007476">
    <property type="entry name" value="RdgC"/>
</dbReference>